<feature type="transmembrane region" description="Helical" evidence="1">
    <location>
        <begin position="106"/>
        <end position="126"/>
    </location>
</feature>
<protein>
    <submittedName>
        <fullName evidence="2">Uncharacterized protein</fullName>
    </submittedName>
</protein>
<dbReference type="Proteomes" id="UP000031056">
    <property type="component" value="Unassembled WGS sequence"/>
</dbReference>
<dbReference type="VEuPathDB" id="MicrosporidiaDB:M896_050920"/>
<proteinExistence type="predicted"/>
<name>A0A0B2UL27_9MICR</name>
<keyword evidence="3" id="KW-1185">Reference proteome</keyword>
<accession>A0A0B2UL27</accession>
<keyword evidence="1" id="KW-1133">Transmembrane helix</keyword>
<dbReference type="GeneID" id="26261745"/>
<dbReference type="RefSeq" id="XP_014563727.1">
    <property type="nucleotide sequence ID" value="XM_014708241.1"/>
</dbReference>
<dbReference type="HOGENOM" id="CLU_1906719_0_0_1"/>
<keyword evidence="1" id="KW-0812">Transmembrane</keyword>
<evidence type="ECO:0000256" key="1">
    <source>
        <dbReference type="SAM" id="Phobius"/>
    </source>
</evidence>
<evidence type="ECO:0000313" key="3">
    <source>
        <dbReference type="Proteomes" id="UP000031056"/>
    </source>
</evidence>
<gene>
    <name evidence="2" type="ORF">M896_050920</name>
</gene>
<organism evidence="2 3">
    <name type="scientific">Ordospora colligata OC4</name>
    <dbReference type="NCBI Taxonomy" id="1354746"/>
    <lineage>
        <taxon>Eukaryota</taxon>
        <taxon>Fungi</taxon>
        <taxon>Fungi incertae sedis</taxon>
        <taxon>Microsporidia</taxon>
        <taxon>Ordosporidae</taxon>
        <taxon>Ordospora</taxon>
    </lineage>
</organism>
<keyword evidence="1" id="KW-0472">Membrane</keyword>
<dbReference type="AlphaFoldDB" id="A0A0B2UL27"/>
<comment type="caution">
    <text evidence="2">The sequence shown here is derived from an EMBL/GenBank/DDBJ whole genome shotgun (WGS) entry which is preliminary data.</text>
</comment>
<feature type="transmembrane region" description="Helical" evidence="1">
    <location>
        <begin position="7"/>
        <end position="27"/>
    </location>
</feature>
<dbReference type="EMBL" id="JOKQ01000005">
    <property type="protein sequence ID" value="KHN69685.1"/>
    <property type="molecule type" value="Genomic_DNA"/>
</dbReference>
<dbReference type="InParanoid" id="A0A0B2UL27"/>
<evidence type="ECO:0000313" key="2">
    <source>
        <dbReference type="EMBL" id="KHN69685.1"/>
    </source>
</evidence>
<sequence length="131" mass="15504">MNISTRMILFLNTLLLIFLYHFVPMMVLHMKKEHEKSIMKTKFNAMLENGNESIEKLRMLKALINNVNYCKRTYVPMDGDIEEVRDTYNRMDIGGGEVFLRLCLKYNLSIFFPVFFPMLVHCIGVVKHKHQ</sequence>
<reference evidence="2 3" key="1">
    <citation type="journal article" date="2014" name="MBio">
        <title>The Ordospora colligata genome; evolution of extreme reduction in microsporidia and host-to-parasite horizontal gene transfer.</title>
        <authorList>
            <person name="Pombert J.-F."/>
            <person name="Haag K.L."/>
            <person name="Beidas S."/>
            <person name="Ebert D."/>
            <person name="Keeling P.J."/>
        </authorList>
    </citation>
    <scope>NUCLEOTIDE SEQUENCE [LARGE SCALE GENOMIC DNA]</scope>
    <source>
        <strain evidence="2 3">OC4</strain>
    </source>
</reference>
<dbReference type="OrthoDB" id="2192274at2759"/>